<feature type="compositionally biased region" description="Polar residues" evidence="1">
    <location>
        <begin position="66"/>
        <end position="75"/>
    </location>
</feature>
<feature type="region of interest" description="Disordered" evidence="1">
    <location>
        <begin position="66"/>
        <end position="93"/>
    </location>
</feature>
<reference evidence="2 3" key="1">
    <citation type="submission" date="2016-03" db="EMBL/GenBank/DDBJ databases">
        <title>Choanephora cucurbitarum.</title>
        <authorList>
            <person name="Min B."/>
            <person name="Park H."/>
            <person name="Park J.-H."/>
            <person name="Shin H.-D."/>
            <person name="Choi I.-G."/>
        </authorList>
    </citation>
    <scope>NUCLEOTIDE SEQUENCE [LARGE SCALE GENOMIC DNA]</scope>
    <source>
        <strain evidence="2 3">KUS-F28377</strain>
    </source>
</reference>
<evidence type="ECO:0000313" key="3">
    <source>
        <dbReference type="Proteomes" id="UP000093000"/>
    </source>
</evidence>
<evidence type="ECO:0000256" key="1">
    <source>
        <dbReference type="SAM" id="MobiDB-lite"/>
    </source>
</evidence>
<dbReference type="AlphaFoldDB" id="A0A1C7NHV3"/>
<gene>
    <name evidence="2" type="ORF">A0J61_03258</name>
</gene>
<evidence type="ECO:0000313" key="2">
    <source>
        <dbReference type="EMBL" id="OBZ88697.1"/>
    </source>
</evidence>
<dbReference type="EMBL" id="LUGH01000137">
    <property type="protein sequence ID" value="OBZ88697.1"/>
    <property type="molecule type" value="Genomic_DNA"/>
</dbReference>
<protein>
    <submittedName>
        <fullName evidence="2">Uncharacterized protein</fullName>
    </submittedName>
</protein>
<accession>A0A1C7NHV3</accession>
<dbReference type="OrthoDB" id="2284342at2759"/>
<proteinExistence type="predicted"/>
<comment type="caution">
    <text evidence="2">The sequence shown here is derived from an EMBL/GenBank/DDBJ whole genome shotgun (WGS) entry which is preliminary data.</text>
</comment>
<organism evidence="2 3">
    <name type="scientific">Choanephora cucurbitarum</name>
    <dbReference type="NCBI Taxonomy" id="101091"/>
    <lineage>
        <taxon>Eukaryota</taxon>
        <taxon>Fungi</taxon>
        <taxon>Fungi incertae sedis</taxon>
        <taxon>Mucoromycota</taxon>
        <taxon>Mucoromycotina</taxon>
        <taxon>Mucoromycetes</taxon>
        <taxon>Mucorales</taxon>
        <taxon>Mucorineae</taxon>
        <taxon>Choanephoraceae</taxon>
        <taxon>Choanephoroideae</taxon>
        <taxon>Choanephora</taxon>
    </lineage>
</organism>
<name>A0A1C7NHV3_9FUNG</name>
<dbReference type="InParanoid" id="A0A1C7NHV3"/>
<dbReference type="Proteomes" id="UP000093000">
    <property type="component" value="Unassembled WGS sequence"/>
</dbReference>
<keyword evidence="3" id="KW-1185">Reference proteome</keyword>
<sequence>METYCSIQNQLLETQTNAADVNTSVTSSPDMEEVDASAPVHSIAVRQRFDWTPPEELAGMLNLKQSPFISSPMNDTQRRELIESYPPMRTMDY</sequence>